<keyword evidence="1" id="KW-0489">Methyltransferase</keyword>
<gene>
    <name evidence="1" type="ORF">MYAER_0115</name>
</gene>
<dbReference type="GO" id="GO:0009007">
    <property type="term" value="F:site-specific DNA-methyltransferase (adenine-specific) activity"/>
    <property type="evidence" value="ECO:0007669"/>
    <property type="project" value="UniProtKB-EC"/>
</dbReference>
<dbReference type="EMBL" id="CP011304">
    <property type="protein sequence ID" value="AKE62479.1"/>
    <property type="molecule type" value="Genomic_DNA"/>
</dbReference>
<dbReference type="Gene3D" id="3.40.50.150">
    <property type="entry name" value="Vaccinia Virus protein VP39"/>
    <property type="match status" value="1"/>
</dbReference>
<reference evidence="1 2" key="1">
    <citation type="journal article" date="2015" name="Genome Announc.">
        <title>Complete Genome Sequence of Microcystis aeruginosa NIES-2549, a Bloom-Forming Cyanobacterium from Lake Kasumigaura, Japan.</title>
        <authorList>
            <person name="Yamaguchi H."/>
            <person name="Suzuki S."/>
            <person name="Tanabe Y."/>
            <person name="Osana Y."/>
            <person name="Shimura Y."/>
            <person name="Ishida K."/>
            <person name="Kawachi M."/>
        </authorList>
    </citation>
    <scope>NUCLEOTIDE SEQUENCE [LARGE SCALE GENOMIC DNA]</scope>
    <source>
        <strain evidence="1 2">NIES-2549</strain>
    </source>
</reference>
<organism evidence="1 2">
    <name type="scientific">Microcystis aeruginosa NIES-2549</name>
    <dbReference type="NCBI Taxonomy" id="1641812"/>
    <lineage>
        <taxon>Bacteria</taxon>
        <taxon>Bacillati</taxon>
        <taxon>Cyanobacteriota</taxon>
        <taxon>Cyanophyceae</taxon>
        <taxon>Oscillatoriophycideae</taxon>
        <taxon>Chroococcales</taxon>
        <taxon>Microcystaceae</taxon>
        <taxon>Microcystis</taxon>
    </lineage>
</organism>
<dbReference type="GO" id="GO:0032259">
    <property type="term" value="P:methylation"/>
    <property type="evidence" value="ECO:0007669"/>
    <property type="project" value="UniProtKB-KW"/>
</dbReference>
<accession>A0A0F6U113</accession>
<dbReference type="AlphaFoldDB" id="A0A0F6U113"/>
<dbReference type="EC" id="2.1.1.72" evidence="1"/>
<protein>
    <submittedName>
        <fullName evidence="1">Modification methylase EcoRV (Adenine-specific methyltransferase EcoRV) (M.EcoRV)</fullName>
        <ecNumber evidence="1">2.1.1.72</ecNumber>
    </submittedName>
</protein>
<name>A0A0F6U113_MICAE</name>
<dbReference type="PATRIC" id="fig|1641812.3.peg.120"/>
<dbReference type="HOGENOM" id="CLU_2634106_0_0_3"/>
<dbReference type="Proteomes" id="UP000034103">
    <property type="component" value="Chromosome"/>
</dbReference>
<keyword evidence="1" id="KW-0808">Transferase</keyword>
<proteinExistence type="predicted"/>
<dbReference type="InterPro" id="IPR029063">
    <property type="entry name" value="SAM-dependent_MTases_sf"/>
</dbReference>
<sequence>MKTTVIVPPIKCQGIKTKLVSSIKSLADQQNFDRWIETFCGLELVAFNLYEIQLLKTDYLLPLLICSLYSTDLVLFVEDY</sequence>
<dbReference type="RefSeq" id="WP_046660537.1">
    <property type="nucleotide sequence ID" value="NZ_CP011304.1"/>
</dbReference>
<evidence type="ECO:0000313" key="1">
    <source>
        <dbReference type="EMBL" id="AKE62479.1"/>
    </source>
</evidence>
<evidence type="ECO:0000313" key="2">
    <source>
        <dbReference type="Proteomes" id="UP000034103"/>
    </source>
</evidence>